<evidence type="ECO:0000259" key="2">
    <source>
        <dbReference type="Pfam" id="PF13521"/>
    </source>
</evidence>
<accession>A0A7K1V6U1</accession>
<dbReference type="AlphaFoldDB" id="A0A7K1V6U1"/>
<protein>
    <submittedName>
        <fullName evidence="3">AAA family ATPase</fullName>
    </submittedName>
</protein>
<evidence type="ECO:0000256" key="1">
    <source>
        <dbReference type="SAM" id="MobiDB-lite"/>
    </source>
</evidence>
<reference evidence="3 4" key="1">
    <citation type="submission" date="2019-12" db="EMBL/GenBank/DDBJ databases">
        <title>Nocardia sp. nov. ET3-3 isolated from soil.</title>
        <authorList>
            <person name="Kanchanasin P."/>
            <person name="Tanasupawat S."/>
            <person name="Yuki M."/>
            <person name="Kudo T."/>
        </authorList>
    </citation>
    <scope>NUCLEOTIDE SEQUENCE [LARGE SCALE GENOMIC DNA]</scope>
    <source>
        <strain evidence="3 4">ET3-3</strain>
    </source>
</reference>
<dbReference type="EMBL" id="WRPP01000009">
    <property type="protein sequence ID" value="MVU82354.1"/>
    <property type="molecule type" value="Genomic_DNA"/>
</dbReference>
<feature type="compositionally biased region" description="Basic residues" evidence="1">
    <location>
        <begin position="8"/>
        <end position="22"/>
    </location>
</feature>
<dbReference type="Proteomes" id="UP000466794">
    <property type="component" value="Unassembled WGS sequence"/>
</dbReference>
<sequence>MAAPVPPRPRRRARLGRSRPGRRPAGVPDTAGAGGIVLSTPNEVDRPVTVAVMGTHSTGKTTFLTRLQEELRRNRIEVATVADLGYDAMKAGLPILDQHTWASTLWIMTRGISNELEAWLHADVVLIDRGVPDALGYYEAALEYSGRQPDPQRIRQLEELVVGHSKNYDFVLRTVLDPEMPLGDSKPRDTDLQFRALAGQRIEAVMTRLGIGHDVLTSANHDRVLVDAKAYIGLRLSEPELEISWDDDPPPAAAPAS</sequence>
<evidence type="ECO:0000313" key="4">
    <source>
        <dbReference type="Proteomes" id="UP000466794"/>
    </source>
</evidence>
<proteinExistence type="predicted"/>
<feature type="region of interest" description="Disordered" evidence="1">
    <location>
        <begin position="1"/>
        <end position="39"/>
    </location>
</feature>
<feature type="domain" description="NadR/Ttd14 AAA" evidence="2">
    <location>
        <begin position="50"/>
        <end position="212"/>
    </location>
</feature>
<gene>
    <name evidence="3" type="ORF">GPX89_34615</name>
</gene>
<evidence type="ECO:0000313" key="3">
    <source>
        <dbReference type="EMBL" id="MVU82354.1"/>
    </source>
</evidence>
<dbReference type="InterPro" id="IPR027417">
    <property type="entry name" value="P-loop_NTPase"/>
</dbReference>
<organism evidence="3 4">
    <name type="scientific">Nocardia terrae</name>
    <dbReference type="NCBI Taxonomy" id="2675851"/>
    <lineage>
        <taxon>Bacteria</taxon>
        <taxon>Bacillati</taxon>
        <taxon>Actinomycetota</taxon>
        <taxon>Actinomycetes</taxon>
        <taxon>Mycobacteriales</taxon>
        <taxon>Nocardiaceae</taxon>
        <taxon>Nocardia</taxon>
    </lineage>
</organism>
<dbReference type="InterPro" id="IPR038727">
    <property type="entry name" value="NadR/Ttd14_AAA_dom"/>
</dbReference>
<dbReference type="Gene3D" id="3.40.50.300">
    <property type="entry name" value="P-loop containing nucleotide triphosphate hydrolases"/>
    <property type="match status" value="1"/>
</dbReference>
<dbReference type="Pfam" id="PF13521">
    <property type="entry name" value="AAA_28"/>
    <property type="match status" value="1"/>
</dbReference>
<dbReference type="SUPFAM" id="SSF52540">
    <property type="entry name" value="P-loop containing nucleoside triphosphate hydrolases"/>
    <property type="match status" value="1"/>
</dbReference>
<comment type="caution">
    <text evidence="3">The sequence shown here is derived from an EMBL/GenBank/DDBJ whole genome shotgun (WGS) entry which is preliminary data.</text>
</comment>
<keyword evidence="4" id="KW-1185">Reference proteome</keyword>
<name>A0A7K1V6U1_9NOCA</name>